<protein>
    <recommendedName>
        <fullName evidence="4">Xylulose kinase-1</fullName>
    </recommendedName>
</protein>
<keyword evidence="1" id="KW-0175">Coiled coil</keyword>
<feature type="region of interest" description="Disordered" evidence="2">
    <location>
        <begin position="97"/>
        <end position="120"/>
    </location>
</feature>
<dbReference type="AlphaFoldDB" id="A0A6L2LZ34"/>
<comment type="caution">
    <text evidence="3">The sequence shown here is derived from an EMBL/GenBank/DDBJ whole genome shotgun (WGS) entry which is preliminary data.</text>
</comment>
<sequence>MSTPTFPETYNLIAFLDKPTERDGFEQIVDFLNANPIKYALTVTLTIYTSCIKEFWTCSKVKTVNEDVWLQALVDGKKVIVIEASIRRDLRLDDAERKHKSRRKKRKETKVSQDETPTEEDIPTLPMIHYLVVRIDSKIEKLKKRVKKLEDKKKKRTHRLKRLYKRRIAEIDADEDLFLINETAQDQRRMNDQDMFGVNNLDGDEVVVDVLAGENEEQSKKVAKKEVSNANTVTTASEVVTTADVKVSAALTTTTTTDDELSLARTLVIIKAAKPKALTTVAITVTDVSTRPKEKGIIMQEHSEIPFLKPIVSSHQPSKPKDKGKAKMVEPERPLKRKEHIIMDKQIARVLKAQMQDDLKEEQRIEKQKEEEANKAMIAE</sequence>
<feature type="compositionally biased region" description="Basic residues" evidence="2">
    <location>
        <begin position="98"/>
        <end position="108"/>
    </location>
</feature>
<accession>A0A6L2LZ34</accession>
<feature type="coiled-coil region" evidence="1">
    <location>
        <begin position="132"/>
        <end position="166"/>
    </location>
</feature>
<dbReference type="EMBL" id="BKCJ010005191">
    <property type="protein sequence ID" value="GEU65395.1"/>
    <property type="molecule type" value="Genomic_DNA"/>
</dbReference>
<organism evidence="3">
    <name type="scientific">Tanacetum cinerariifolium</name>
    <name type="common">Dalmatian daisy</name>
    <name type="synonym">Chrysanthemum cinerariifolium</name>
    <dbReference type="NCBI Taxonomy" id="118510"/>
    <lineage>
        <taxon>Eukaryota</taxon>
        <taxon>Viridiplantae</taxon>
        <taxon>Streptophyta</taxon>
        <taxon>Embryophyta</taxon>
        <taxon>Tracheophyta</taxon>
        <taxon>Spermatophyta</taxon>
        <taxon>Magnoliopsida</taxon>
        <taxon>eudicotyledons</taxon>
        <taxon>Gunneridae</taxon>
        <taxon>Pentapetalae</taxon>
        <taxon>asterids</taxon>
        <taxon>campanulids</taxon>
        <taxon>Asterales</taxon>
        <taxon>Asteraceae</taxon>
        <taxon>Asteroideae</taxon>
        <taxon>Anthemideae</taxon>
        <taxon>Anthemidinae</taxon>
        <taxon>Tanacetum</taxon>
    </lineage>
</organism>
<reference evidence="3" key="1">
    <citation type="journal article" date="2019" name="Sci. Rep.">
        <title>Draft genome of Tanacetum cinerariifolium, the natural source of mosquito coil.</title>
        <authorList>
            <person name="Yamashiro T."/>
            <person name="Shiraishi A."/>
            <person name="Satake H."/>
            <person name="Nakayama K."/>
        </authorList>
    </citation>
    <scope>NUCLEOTIDE SEQUENCE</scope>
</reference>
<name>A0A6L2LZ34_TANCI</name>
<gene>
    <name evidence="3" type="ORF">Tci_037373</name>
</gene>
<evidence type="ECO:0000313" key="3">
    <source>
        <dbReference type="EMBL" id="GEU65395.1"/>
    </source>
</evidence>
<feature type="region of interest" description="Disordered" evidence="2">
    <location>
        <begin position="312"/>
        <end position="339"/>
    </location>
</feature>
<proteinExistence type="predicted"/>
<feature type="compositionally biased region" description="Basic and acidic residues" evidence="2">
    <location>
        <begin position="357"/>
        <end position="374"/>
    </location>
</feature>
<evidence type="ECO:0000256" key="1">
    <source>
        <dbReference type="SAM" id="Coils"/>
    </source>
</evidence>
<evidence type="ECO:0000256" key="2">
    <source>
        <dbReference type="SAM" id="MobiDB-lite"/>
    </source>
</evidence>
<feature type="compositionally biased region" description="Basic and acidic residues" evidence="2">
    <location>
        <begin position="319"/>
        <end position="339"/>
    </location>
</feature>
<evidence type="ECO:0008006" key="4">
    <source>
        <dbReference type="Google" id="ProtNLM"/>
    </source>
</evidence>
<feature type="region of interest" description="Disordered" evidence="2">
    <location>
        <begin position="357"/>
        <end position="380"/>
    </location>
</feature>